<dbReference type="Pfam" id="PF07715">
    <property type="entry name" value="Plug"/>
    <property type="match status" value="1"/>
</dbReference>
<dbReference type="PROSITE" id="PS51318">
    <property type="entry name" value="TAT"/>
    <property type="match status" value="1"/>
</dbReference>
<dbReference type="InterPro" id="IPR006311">
    <property type="entry name" value="TAT_signal"/>
</dbReference>
<evidence type="ECO:0000256" key="6">
    <source>
        <dbReference type="ARBA" id="ARBA00023004"/>
    </source>
</evidence>
<dbReference type="Pfam" id="PF00593">
    <property type="entry name" value="TonB_dep_Rec_b-barrel"/>
    <property type="match status" value="1"/>
</dbReference>
<feature type="domain" description="TonB-dependent receptor plug" evidence="15">
    <location>
        <begin position="54"/>
        <end position="164"/>
    </location>
</feature>
<evidence type="ECO:0000313" key="16">
    <source>
        <dbReference type="EMBL" id="QJE72096.1"/>
    </source>
</evidence>
<organism evidence="16 17">
    <name type="scientific">Aerophototrophica crusticola</name>
    <dbReference type="NCBI Taxonomy" id="1709002"/>
    <lineage>
        <taxon>Bacteria</taxon>
        <taxon>Pseudomonadati</taxon>
        <taxon>Pseudomonadota</taxon>
        <taxon>Alphaproteobacteria</taxon>
        <taxon>Rhodospirillales</taxon>
        <taxon>Rhodospirillaceae</taxon>
        <taxon>Aerophototrophica</taxon>
    </lineage>
</organism>
<keyword evidence="4" id="KW-0410">Iron transport</keyword>
<evidence type="ECO:0000256" key="4">
    <source>
        <dbReference type="ARBA" id="ARBA00022496"/>
    </source>
</evidence>
<evidence type="ECO:0000256" key="2">
    <source>
        <dbReference type="ARBA" id="ARBA00022448"/>
    </source>
</evidence>
<dbReference type="Proteomes" id="UP000501891">
    <property type="component" value="Chromosome"/>
</dbReference>
<dbReference type="PANTHER" id="PTHR32552">
    <property type="entry name" value="FERRICHROME IRON RECEPTOR-RELATED"/>
    <property type="match status" value="1"/>
</dbReference>
<dbReference type="SUPFAM" id="SSF56935">
    <property type="entry name" value="Porins"/>
    <property type="match status" value="1"/>
</dbReference>
<keyword evidence="9 11" id="KW-0472">Membrane</keyword>
<evidence type="ECO:0000256" key="1">
    <source>
        <dbReference type="ARBA" id="ARBA00004571"/>
    </source>
</evidence>
<dbReference type="InterPro" id="IPR036942">
    <property type="entry name" value="Beta-barrel_TonB_sf"/>
</dbReference>
<evidence type="ECO:0000256" key="10">
    <source>
        <dbReference type="ARBA" id="ARBA00023237"/>
    </source>
</evidence>
<proteinExistence type="inferred from homology"/>
<keyword evidence="10 11" id="KW-0998">Cell outer membrane</keyword>
<dbReference type="PANTHER" id="PTHR32552:SF81">
    <property type="entry name" value="TONB-DEPENDENT OUTER MEMBRANE RECEPTOR"/>
    <property type="match status" value="1"/>
</dbReference>
<keyword evidence="5 11" id="KW-0812">Transmembrane</keyword>
<dbReference type="InterPro" id="IPR012910">
    <property type="entry name" value="Plug_dom"/>
</dbReference>
<dbReference type="EMBL" id="CP051775">
    <property type="protein sequence ID" value="QJE72096.1"/>
    <property type="molecule type" value="Genomic_DNA"/>
</dbReference>
<gene>
    <name evidence="16" type="ORF">HHL28_02335</name>
</gene>
<evidence type="ECO:0000256" key="8">
    <source>
        <dbReference type="ARBA" id="ARBA00023077"/>
    </source>
</evidence>
<keyword evidence="2 11" id="KW-0813">Transport</keyword>
<dbReference type="Gene3D" id="2.40.170.20">
    <property type="entry name" value="TonB-dependent receptor, beta-barrel domain"/>
    <property type="match status" value="1"/>
</dbReference>
<feature type="chain" id="PRO_5032938033" evidence="13">
    <location>
        <begin position="33"/>
        <end position="750"/>
    </location>
</feature>
<sequence length="750" mass="81605">MMGSNFRRSALLGATAMMAVCALGATGTAALAQSTQTAELDEIVVTATKRVQNLQEVPVSVAAVSPEQFENFSAAGEDIRFLSARVPSLTVESSFGRTFPRFYIRGLGNTDFDLNASQPVSLVYDEVVLENPIMKGFPVFDIERIEVLRGPQGTLFGRNTPAGIISVVSKKPTQKTEGYASLSYGRWNAIEAEAAVGGALVEDKLAARVSVIHQRRDGYVDNTFTGEKDALEGYEDTAARLQLLYTPTERFTALLNGHFRDLNGTARVFRANIIKPGTNELVDGFTPYKAYVDGQNDQEVSARGASLNAQYEFDGVTFTSITAYEYVDAFSRGDVDGGVARGIGNPLTGPGRVPFSVESASEVAGIDQWTQEFRLSSSGEGPLQWQVGAFYFDEKAPFANIGYGTATTDPRGRTTLASSVQNNETWAVFGQGSYKVTEQLTLTGGLRYTEDEKDLVRRQISVNGTNAPTVTSRASTEDERISWDVSADYAFTADVRGFVRVASGFRAPTIQPRSVTITTADSEKVMSYEAGVKSDLFGNRARVNVTAFYYRVKDQQFTAVGGVDNTNRLLNADKGVGKGFEADLEFLPLENLLLTVGTSYNDTEIKDADLRVPACGGGCTVTDAITVVGTSRLANIDGNPFPQAPKWIFNATARYGIPVGDAGEVYAFTDWSYKSSQNFFLYESVEFKSDARWQGGLRLGYSHDNGRFDVSAFVRNITNEQGLEGGIDFNNLTGFVIEPRTYGVTARMKF</sequence>
<evidence type="ECO:0000256" key="11">
    <source>
        <dbReference type="PROSITE-ProRule" id="PRU01360"/>
    </source>
</evidence>
<keyword evidence="6" id="KW-0408">Iron</keyword>
<evidence type="ECO:0000256" key="5">
    <source>
        <dbReference type="ARBA" id="ARBA00022692"/>
    </source>
</evidence>
<dbReference type="GO" id="GO:0006826">
    <property type="term" value="P:iron ion transport"/>
    <property type="evidence" value="ECO:0007669"/>
    <property type="project" value="UniProtKB-KW"/>
</dbReference>
<comment type="similarity">
    <text evidence="11 12">Belongs to the TonB-dependent receptor family.</text>
</comment>
<dbReference type="PROSITE" id="PS52016">
    <property type="entry name" value="TONB_DEPENDENT_REC_3"/>
    <property type="match status" value="1"/>
</dbReference>
<dbReference type="CDD" id="cd01347">
    <property type="entry name" value="ligand_gated_channel"/>
    <property type="match status" value="1"/>
</dbReference>
<evidence type="ECO:0000313" key="17">
    <source>
        <dbReference type="Proteomes" id="UP000501891"/>
    </source>
</evidence>
<dbReference type="KEGG" id="acru:HHL28_02335"/>
<protein>
    <submittedName>
        <fullName evidence="16">TonB-dependent receptor</fullName>
    </submittedName>
</protein>
<dbReference type="InterPro" id="IPR000531">
    <property type="entry name" value="Beta-barrel_TonB"/>
</dbReference>
<comment type="subcellular location">
    <subcellularLocation>
        <location evidence="1 11">Cell outer membrane</location>
        <topology evidence="1 11">Multi-pass membrane protein</topology>
    </subcellularLocation>
</comment>
<feature type="domain" description="TonB-dependent receptor-like beta-barrel" evidence="14">
    <location>
        <begin position="278"/>
        <end position="717"/>
    </location>
</feature>
<keyword evidence="16" id="KW-0675">Receptor</keyword>
<accession>A0A858R4U3</accession>
<evidence type="ECO:0000256" key="12">
    <source>
        <dbReference type="RuleBase" id="RU003357"/>
    </source>
</evidence>
<evidence type="ECO:0000256" key="9">
    <source>
        <dbReference type="ARBA" id="ARBA00023136"/>
    </source>
</evidence>
<keyword evidence="8 12" id="KW-0798">TonB box</keyword>
<dbReference type="AlphaFoldDB" id="A0A858R4U3"/>
<keyword evidence="7" id="KW-0406">Ion transport</keyword>
<evidence type="ECO:0000256" key="7">
    <source>
        <dbReference type="ARBA" id="ARBA00023065"/>
    </source>
</evidence>
<evidence type="ECO:0000259" key="14">
    <source>
        <dbReference type="Pfam" id="PF00593"/>
    </source>
</evidence>
<dbReference type="InterPro" id="IPR039426">
    <property type="entry name" value="TonB-dep_rcpt-like"/>
</dbReference>
<keyword evidence="13" id="KW-0732">Signal</keyword>
<keyword evidence="3 11" id="KW-1134">Transmembrane beta strand</keyword>
<dbReference type="GO" id="GO:0009279">
    <property type="term" value="C:cell outer membrane"/>
    <property type="evidence" value="ECO:0007669"/>
    <property type="project" value="UniProtKB-SubCell"/>
</dbReference>
<evidence type="ECO:0000256" key="13">
    <source>
        <dbReference type="SAM" id="SignalP"/>
    </source>
</evidence>
<keyword evidence="17" id="KW-1185">Reference proteome</keyword>
<name>A0A858R4U3_9PROT</name>
<reference evidence="16" key="1">
    <citation type="submission" date="2020-04" db="EMBL/GenBank/DDBJ databases">
        <title>A desert anoxygenic phototrophic bacterium fixes CO2 using RubisCO under aerobic conditions.</title>
        <authorList>
            <person name="Tang K."/>
        </authorList>
    </citation>
    <scope>NUCLEOTIDE SEQUENCE [LARGE SCALE GENOMIC DNA]</scope>
    <source>
        <strain evidence="16">MIMtkB3</strain>
    </source>
</reference>
<evidence type="ECO:0000259" key="15">
    <source>
        <dbReference type="Pfam" id="PF07715"/>
    </source>
</evidence>
<evidence type="ECO:0000256" key="3">
    <source>
        <dbReference type="ARBA" id="ARBA00022452"/>
    </source>
</evidence>
<feature type="signal peptide" evidence="13">
    <location>
        <begin position="1"/>
        <end position="32"/>
    </location>
</feature>